<dbReference type="NCBIfam" id="NF040713">
    <property type="entry name" value="ZapE"/>
    <property type="match status" value="1"/>
</dbReference>
<dbReference type="Gene3D" id="3.40.50.300">
    <property type="entry name" value="P-loop containing nucleotide triphosphate hydrolases"/>
    <property type="match status" value="1"/>
</dbReference>
<evidence type="ECO:0000313" key="3">
    <source>
        <dbReference type="EMBL" id="VAV94307.1"/>
    </source>
</evidence>
<dbReference type="PANTHER" id="PTHR12169:SF6">
    <property type="entry name" value="AFG1-LIKE ATPASE"/>
    <property type="match status" value="1"/>
</dbReference>
<evidence type="ECO:0000256" key="2">
    <source>
        <dbReference type="ARBA" id="ARBA00022840"/>
    </source>
</evidence>
<dbReference type="EMBL" id="UOEE01000181">
    <property type="protein sequence ID" value="VAV94307.1"/>
    <property type="molecule type" value="Genomic_DNA"/>
</dbReference>
<evidence type="ECO:0000256" key="1">
    <source>
        <dbReference type="ARBA" id="ARBA00022741"/>
    </source>
</evidence>
<dbReference type="SUPFAM" id="SSF52540">
    <property type="entry name" value="P-loop containing nucleoside triphosphate hydrolases"/>
    <property type="match status" value="1"/>
</dbReference>
<protein>
    <submittedName>
        <fullName evidence="3">ATPase</fullName>
    </submittedName>
</protein>
<dbReference type="GO" id="GO:0005737">
    <property type="term" value="C:cytoplasm"/>
    <property type="evidence" value="ECO:0007669"/>
    <property type="project" value="TreeGrafter"/>
</dbReference>
<keyword evidence="2" id="KW-0067">ATP-binding</keyword>
<sequence length="380" mass="42534">MGTVIETWRKLVTDDQLQFDPSQERAAQMLTLLAGRLHNWKPGKKTMLFGRAEPSPKGLYLYGDVGIGKSMLMHMFFTSAPVARKTRVHFHDFMQQAHRDIAQWRSFTPQQRRQHANYVKGAGDDPIAPVAKGIAAIADLICFDEFQVTDIANAMLLGRLFDKLFAAGVVMVATSNRAPQELYQDGLNRQLFLPFIDLLGQQLDILELVGVRDYRQDKLASKPAYFTPLGSASDAGLDELWQNLLAGAKPYARKIYVQGRELSFANTFGGAVRTSFAELCEPALGSADYLELAAQFHTVFVEQIPKMTADKRNEAKRFVLLIDALYEARVKLVVSAATQPEQLYDTGDGSFEFARCASRLMEMRSDNWRDMAHSGQGLVI</sequence>
<name>A0A3B0RQB2_9ZZZZ</name>
<dbReference type="InterPro" id="IPR005654">
    <property type="entry name" value="ATPase_AFG1-like"/>
</dbReference>
<dbReference type="GO" id="GO:0005524">
    <property type="term" value="F:ATP binding"/>
    <property type="evidence" value="ECO:0007669"/>
    <property type="project" value="UniProtKB-KW"/>
</dbReference>
<accession>A0A3B0RQB2</accession>
<dbReference type="PANTHER" id="PTHR12169">
    <property type="entry name" value="ATPASE N2B"/>
    <property type="match status" value="1"/>
</dbReference>
<dbReference type="AlphaFoldDB" id="A0A3B0RQB2"/>
<reference evidence="3" key="1">
    <citation type="submission" date="2018-06" db="EMBL/GenBank/DDBJ databases">
        <authorList>
            <person name="Zhirakovskaya E."/>
        </authorList>
    </citation>
    <scope>NUCLEOTIDE SEQUENCE</scope>
</reference>
<keyword evidence="1" id="KW-0547">Nucleotide-binding</keyword>
<gene>
    <name evidence="3" type="ORF">MNBD_ALPHA06-578</name>
</gene>
<dbReference type="InterPro" id="IPR027417">
    <property type="entry name" value="P-loop_NTPase"/>
</dbReference>
<proteinExistence type="predicted"/>
<dbReference type="GO" id="GO:0016887">
    <property type="term" value="F:ATP hydrolysis activity"/>
    <property type="evidence" value="ECO:0007669"/>
    <property type="project" value="InterPro"/>
</dbReference>
<organism evidence="3">
    <name type="scientific">hydrothermal vent metagenome</name>
    <dbReference type="NCBI Taxonomy" id="652676"/>
    <lineage>
        <taxon>unclassified sequences</taxon>
        <taxon>metagenomes</taxon>
        <taxon>ecological metagenomes</taxon>
    </lineage>
</organism>
<dbReference type="Pfam" id="PF03969">
    <property type="entry name" value="AFG1_ATPase"/>
    <property type="match status" value="1"/>
</dbReference>